<accession>A0A2S7VWR7</accession>
<dbReference type="Pfam" id="PF02678">
    <property type="entry name" value="Pirin"/>
    <property type="match status" value="1"/>
</dbReference>
<dbReference type="Proteomes" id="UP000238730">
    <property type="component" value="Unassembled WGS sequence"/>
</dbReference>
<dbReference type="RefSeq" id="WP_105059922.1">
    <property type="nucleotide sequence ID" value="NZ_MSCJ01000001.1"/>
</dbReference>
<dbReference type="CDD" id="cd02247">
    <property type="entry name" value="cupin_pirin_C"/>
    <property type="match status" value="1"/>
</dbReference>
<proteinExistence type="inferred from homology"/>
<evidence type="ECO:0000256" key="1">
    <source>
        <dbReference type="ARBA" id="ARBA00008416"/>
    </source>
</evidence>
<dbReference type="AlphaFoldDB" id="A0A2S7VWR7"/>
<dbReference type="InterPro" id="IPR003829">
    <property type="entry name" value="Pirin_N_dom"/>
</dbReference>
<comment type="similarity">
    <text evidence="1 2">Belongs to the pirin family.</text>
</comment>
<dbReference type="InterPro" id="IPR012093">
    <property type="entry name" value="Pirin"/>
</dbReference>
<dbReference type="EMBL" id="MSCJ01000001">
    <property type="protein sequence ID" value="PQJ66567.1"/>
    <property type="molecule type" value="Genomic_DNA"/>
</dbReference>
<dbReference type="InterPro" id="IPR008778">
    <property type="entry name" value="Pirin_C_dom"/>
</dbReference>
<protein>
    <submittedName>
        <fullName evidence="5">Nuclease PIN</fullName>
    </submittedName>
</protein>
<feature type="domain" description="Pirin N-terminal" evidence="3">
    <location>
        <begin position="23"/>
        <end position="112"/>
    </location>
</feature>
<dbReference type="Pfam" id="PF05726">
    <property type="entry name" value="Pirin_C"/>
    <property type="match status" value="1"/>
</dbReference>
<dbReference type="PANTHER" id="PTHR13903">
    <property type="entry name" value="PIRIN-RELATED"/>
    <property type="match status" value="1"/>
</dbReference>
<evidence type="ECO:0000256" key="2">
    <source>
        <dbReference type="RuleBase" id="RU003457"/>
    </source>
</evidence>
<evidence type="ECO:0000259" key="3">
    <source>
        <dbReference type="Pfam" id="PF02678"/>
    </source>
</evidence>
<organism evidence="5 6">
    <name type="scientific">Photobacterium angustum</name>
    <dbReference type="NCBI Taxonomy" id="661"/>
    <lineage>
        <taxon>Bacteria</taxon>
        <taxon>Pseudomonadati</taxon>
        <taxon>Pseudomonadota</taxon>
        <taxon>Gammaproteobacteria</taxon>
        <taxon>Vibrionales</taxon>
        <taxon>Vibrionaceae</taxon>
        <taxon>Photobacterium</taxon>
    </lineage>
</organism>
<dbReference type="InterPro" id="IPR014710">
    <property type="entry name" value="RmlC-like_jellyroll"/>
</dbReference>
<sequence>MTRKIAVIRHGIKHGAIVTYIDTPHLPDTNPFILWDHYLSTTRAHNELGFHGHSGIDAVSYPVVGSIQNDDSINGKNHIQTGDIHLTTCGYGMAHKSLMKPHNGIAEAFQMWTASPSEKEGEMTAPSSTHIASEKLPLIEGTHATTKVLIGHYNGVESPIKHNCNIIYLDIIVTSYGSWTFTPPETHVAGFIYLRSGHAYIANNQLHPNQMGIFAHSQLPITVTTTNHSARFFIALGEPLNQPLITKEGSVHSSSNNLDIALKNIQQIIKQLQPIEEKT</sequence>
<dbReference type="Gene3D" id="2.60.120.10">
    <property type="entry name" value="Jelly Rolls"/>
    <property type="match status" value="2"/>
</dbReference>
<evidence type="ECO:0000313" key="5">
    <source>
        <dbReference type="EMBL" id="PQJ66567.1"/>
    </source>
</evidence>
<dbReference type="PANTHER" id="PTHR13903:SF8">
    <property type="entry name" value="PIRIN"/>
    <property type="match status" value="1"/>
</dbReference>
<gene>
    <name evidence="5" type="ORF">BTO08_03570</name>
</gene>
<feature type="domain" description="Pirin C-terminal" evidence="4">
    <location>
        <begin position="180"/>
        <end position="262"/>
    </location>
</feature>
<dbReference type="PIRSF" id="PIRSF006232">
    <property type="entry name" value="Pirin"/>
    <property type="match status" value="1"/>
</dbReference>
<evidence type="ECO:0000259" key="4">
    <source>
        <dbReference type="Pfam" id="PF05726"/>
    </source>
</evidence>
<dbReference type="InterPro" id="IPR011051">
    <property type="entry name" value="RmlC_Cupin_sf"/>
</dbReference>
<dbReference type="SUPFAM" id="SSF51182">
    <property type="entry name" value="RmlC-like cupins"/>
    <property type="match status" value="1"/>
</dbReference>
<reference evidence="5 6" key="1">
    <citation type="submission" date="2016-12" db="EMBL/GenBank/DDBJ databases">
        <title>Diversity of luminous bacteria.</title>
        <authorList>
            <person name="Yoshizawa S."/>
            <person name="Kogure K."/>
        </authorList>
    </citation>
    <scope>NUCLEOTIDE SEQUENCE [LARGE SCALE GENOMIC DNA]</scope>
    <source>
        <strain evidence="5 6">LC1-200</strain>
    </source>
</reference>
<evidence type="ECO:0000313" key="6">
    <source>
        <dbReference type="Proteomes" id="UP000238730"/>
    </source>
</evidence>
<comment type="caution">
    <text evidence="5">The sequence shown here is derived from an EMBL/GenBank/DDBJ whole genome shotgun (WGS) entry which is preliminary data.</text>
</comment>
<name>A0A2S7VWR7_PHOAN</name>
<dbReference type="OrthoDB" id="9780903at2"/>